<evidence type="ECO:0000256" key="2">
    <source>
        <dbReference type="ARBA" id="ARBA00022630"/>
    </source>
</evidence>
<dbReference type="AlphaFoldDB" id="A0AA35QZU9"/>
<dbReference type="InterPro" id="IPR013785">
    <property type="entry name" value="Aldolase_TIM"/>
</dbReference>
<dbReference type="GO" id="GO:0004459">
    <property type="term" value="F:L-lactate dehydrogenase (NAD+) activity"/>
    <property type="evidence" value="ECO:0007669"/>
    <property type="project" value="TreeGrafter"/>
</dbReference>
<keyword evidence="9" id="KW-1185">Reference proteome</keyword>
<dbReference type="GO" id="GO:0003973">
    <property type="term" value="F:(S)-2-hydroxy-acid oxidase activity"/>
    <property type="evidence" value="ECO:0007669"/>
    <property type="project" value="UniProtKB-EC"/>
</dbReference>
<comment type="cofactor">
    <cofactor evidence="1">
        <name>FMN</name>
        <dbReference type="ChEBI" id="CHEBI:58210"/>
    </cofactor>
</comment>
<dbReference type="Gene3D" id="3.20.20.70">
    <property type="entry name" value="Aldolase class I"/>
    <property type="match status" value="1"/>
</dbReference>
<dbReference type="PROSITE" id="PS51349">
    <property type="entry name" value="FMN_HYDROXY_ACID_DH_2"/>
    <property type="match status" value="1"/>
</dbReference>
<dbReference type="Proteomes" id="UP001174909">
    <property type="component" value="Unassembled WGS sequence"/>
</dbReference>
<organism evidence="8 9">
    <name type="scientific">Geodia barretti</name>
    <name type="common">Barrett's horny sponge</name>
    <dbReference type="NCBI Taxonomy" id="519541"/>
    <lineage>
        <taxon>Eukaryota</taxon>
        <taxon>Metazoa</taxon>
        <taxon>Porifera</taxon>
        <taxon>Demospongiae</taxon>
        <taxon>Heteroscleromorpha</taxon>
        <taxon>Tetractinellida</taxon>
        <taxon>Astrophorina</taxon>
        <taxon>Geodiidae</taxon>
        <taxon>Geodia</taxon>
    </lineage>
</organism>
<keyword evidence="3" id="KW-0288">FMN</keyword>
<evidence type="ECO:0000259" key="7">
    <source>
        <dbReference type="PROSITE" id="PS51349"/>
    </source>
</evidence>
<evidence type="ECO:0000313" key="9">
    <source>
        <dbReference type="Proteomes" id="UP001174909"/>
    </source>
</evidence>
<evidence type="ECO:0000256" key="3">
    <source>
        <dbReference type="ARBA" id="ARBA00022643"/>
    </source>
</evidence>
<dbReference type="PROSITE" id="PS00557">
    <property type="entry name" value="FMN_HYDROXY_ACID_DH_1"/>
    <property type="match status" value="1"/>
</dbReference>
<feature type="domain" description="FMN hydroxy acid dehydrogenase" evidence="7">
    <location>
        <begin position="1"/>
        <end position="161"/>
    </location>
</feature>
<dbReference type="Pfam" id="PF01070">
    <property type="entry name" value="FMN_dh"/>
    <property type="match status" value="1"/>
</dbReference>
<accession>A0AA35QZU9</accession>
<keyword evidence="4" id="KW-0560">Oxidoreductase</keyword>
<dbReference type="PANTHER" id="PTHR10578:SF107">
    <property type="entry name" value="2-HYDROXYACID OXIDASE 1"/>
    <property type="match status" value="1"/>
</dbReference>
<dbReference type="SUPFAM" id="SSF51395">
    <property type="entry name" value="FMN-linked oxidoreductases"/>
    <property type="match status" value="1"/>
</dbReference>
<evidence type="ECO:0000256" key="6">
    <source>
        <dbReference type="ARBA" id="ARBA00029327"/>
    </source>
</evidence>
<dbReference type="GO" id="GO:0005777">
    <property type="term" value="C:peroxisome"/>
    <property type="evidence" value="ECO:0007669"/>
    <property type="project" value="UniProtKB-ARBA"/>
</dbReference>
<reference evidence="8" key="1">
    <citation type="submission" date="2023-03" db="EMBL/GenBank/DDBJ databases">
        <authorList>
            <person name="Steffen K."/>
            <person name="Cardenas P."/>
        </authorList>
    </citation>
    <scope>NUCLEOTIDE SEQUENCE</scope>
</reference>
<dbReference type="InterPro" id="IPR008259">
    <property type="entry name" value="FMN_hydac_DH_AS"/>
</dbReference>
<proteinExistence type="predicted"/>
<comment type="catalytic activity">
    <reaction evidence="6">
        <text>2-hydroxyoctanoate + O2 = 2-oxooctanoate + H2O2</text>
        <dbReference type="Rhea" id="RHEA:67940"/>
        <dbReference type="ChEBI" id="CHEBI:15379"/>
        <dbReference type="ChEBI" id="CHEBI:16240"/>
        <dbReference type="ChEBI" id="CHEBI:133514"/>
        <dbReference type="ChEBI" id="CHEBI:176689"/>
    </reaction>
    <physiologicalReaction direction="left-to-right" evidence="6">
        <dbReference type="Rhea" id="RHEA:67941"/>
    </physiologicalReaction>
</comment>
<evidence type="ECO:0000313" key="8">
    <source>
        <dbReference type="EMBL" id="CAI7997836.1"/>
    </source>
</evidence>
<evidence type="ECO:0000256" key="5">
    <source>
        <dbReference type="ARBA" id="ARBA00029325"/>
    </source>
</evidence>
<keyword evidence="2" id="KW-0285">Flavoprotein</keyword>
<comment type="caution">
    <text evidence="8">The sequence shown here is derived from an EMBL/GenBank/DDBJ whole genome shotgun (WGS) entry which is preliminary data.</text>
</comment>
<evidence type="ECO:0000256" key="4">
    <source>
        <dbReference type="ARBA" id="ARBA00023002"/>
    </source>
</evidence>
<dbReference type="EMBL" id="CASHTH010000330">
    <property type="protein sequence ID" value="CAI7997836.1"/>
    <property type="molecule type" value="Genomic_DNA"/>
</dbReference>
<dbReference type="GO" id="GO:0005886">
    <property type="term" value="C:plasma membrane"/>
    <property type="evidence" value="ECO:0007669"/>
    <property type="project" value="TreeGrafter"/>
</dbReference>
<protein>
    <submittedName>
        <fullName evidence="8">L-lactate dehydrogenase</fullName>
    </submittedName>
</protein>
<dbReference type="GO" id="GO:0009060">
    <property type="term" value="P:aerobic respiration"/>
    <property type="evidence" value="ECO:0007669"/>
    <property type="project" value="TreeGrafter"/>
</dbReference>
<sequence>MAGFVGASLGGTLSWEYLAETCELWPGPVVVKGILHPDDAERCIETGADAIVVSNHGGRQFDAAPAAIAALGPIVERIGGRVPVLFDGGVRSGLDIARALALGADFAFTGRSFMYGLCALGTGGAEFVASMFEQQLVSVMHQLGCERLAELRDRDPRFAPP</sequence>
<name>A0AA35QZU9_GEOBA</name>
<evidence type="ECO:0000256" key="1">
    <source>
        <dbReference type="ARBA" id="ARBA00001917"/>
    </source>
</evidence>
<gene>
    <name evidence="8" type="ORF">GBAR_LOCUS2256</name>
</gene>
<dbReference type="InterPro" id="IPR000262">
    <property type="entry name" value="FMN-dep_DH"/>
</dbReference>
<dbReference type="InterPro" id="IPR037396">
    <property type="entry name" value="FMN_HAD"/>
</dbReference>
<dbReference type="PANTHER" id="PTHR10578">
    <property type="entry name" value="S -2-HYDROXY-ACID OXIDASE-RELATED"/>
    <property type="match status" value="1"/>
</dbReference>
<comment type="catalytic activity">
    <reaction evidence="5">
        <text>a (2S)-2-hydroxycarboxylate + O2 = a 2-oxocarboxylate + H2O2</text>
        <dbReference type="Rhea" id="RHEA:16789"/>
        <dbReference type="ChEBI" id="CHEBI:15379"/>
        <dbReference type="ChEBI" id="CHEBI:16240"/>
        <dbReference type="ChEBI" id="CHEBI:35179"/>
        <dbReference type="ChEBI" id="CHEBI:58123"/>
        <dbReference type="EC" id="1.1.3.15"/>
    </reaction>
    <physiologicalReaction direction="left-to-right" evidence="5">
        <dbReference type="Rhea" id="RHEA:16790"/>
    </physiologicalReaction>
</comment>